<dbReference type="InterPro" id="IPR050515">
    <property type="entry name" value="Beta-lactam/transpept"/>
</dbReference>
<keyword evidence="3" id="KW-1003">Cell membrane</keyword>
<accession>A0ABQ6Z320</accession>
<evidence type="ECO:0000259" key="12">
    <source>
        <dbReference type="Pfam" id="PF03717"/>
    </source>
</evidence>
<dbReference type="SUPFAM" id="SSF56519">
    <property type="entry name" value="Penicillin binding protein dimerisation domain"/>
    <property type="match status" value="1"/>
</dbReference>
<feature type="domain" description="Penicillin-binding protein dimerisation" evidence="12">
    <location>
        <begin position="70"/>
        <end position="303"/>
    </location>
</feature>
<dbReference type="InterPro" id="IPR005311">
    <property type="entry name" value="PBP_dimer"/>
</dbReference>
<reference evidence="13 14" key="1">
    <citation type="submission" date="2016-06" db="EMBL/GenBank/DDBJ databases">
        <title>Four novel species of enterococci isolated from chicken manure.</title>
        <authorList>
            <person name="Van Tyne D."/>
        </authorList>
    </citation>
    <scope>NUCLEOTIDE SEQUENCE [LARGE SCALE GENOMIC DNA]</scope>
    <source>
        <strain evidence="13 14">CU12B</strain>
    </source>
</reference>
<proteinExistence type="inferred from homology"/>
<dbReference type="Gene3D" id="1.10.10.1230">
    <property type="entry name" value="Penicillin-binding protein, N-terminal non-catalytic domain, head sub-domain"/>
    <property type="match status" value="1"/>
</dbReference>
<dbReference type="Pfam" id="PF03717">
    <property type="entry name" value="PBP_dimer"/>
    <property type="match status" value="1"/>
</dbReference>
<dbReference type="GO" id="GO:0051301">
    <property type="term" value="P:cell division"/>
    <property type="evidence" value="ECO:0007669"/>
    <property type="project" value="UniProtKB-KW"/>
</dbReference>
<evidence type="ECO:0000256" key="5">
    <source>
        <dbReference type="ARBA" id="ARBA00022960"/>
    </source>
</evidence>
<evidence type="ECO:0000256" key="4">
    <source>
        <dbReference type="ARBA" id="ARBA00022692"/>
    </source>
</evidence>
<evidence type="ECO:0000256" key="3">
    <source>
        <dbReference type="ARBA" id="ARBA00022475"/>
    </source>
</evidence>
<dbReference type="InterPro" id="IPR001460">
    <property type="entry name" value="PCN-bd_Tpept"/>
</dbReference>
<keyword evidence="7 10" id="KW-1133">Transmembrane helix</keyword>
<keyword evidence="5" id="KW-0133">Cell shape</keyword>
<evidence type="ECO:0000256" key="7">
    <source>
        <dbReference type="ARBA" id="ARBA00022989"/>
    </source>
</evidence>
<keyword evidence="6" id="KW-0573">Peptidoglycan synthesis</keyword>
<dbReference type="Pfam" id="PF00905">
    <property type="entry name" value="Transpeptidase"/>
    <property type="match status" value="1"/>
</dbReference>
<dbReference type="PANTHER" id="PTHR30627">
    <property type="entry name" value="PEPTIDOGLYCAN D,D-TRANSPEPTIDASE"/>
    <property type="match status" value="1"/>
</dbReference>
<dbReference type="PANTHER" id="PTHR30627:SF2">
    <property type="entry name" value="PEPTIDOGLYCAN D,D-TRANSPEPTIDASE MRDA"/>
    <property type="match status" value="1"/>
</dbReference>
<evidence type="ECO:0000313" key="13">
    <source>
        <dbReference type="EMBL" id="KAF1306194.1"/>
    </source>
</evidence>
<keyword evidence="13" id="KW-0131">Cell cycle</keyword>
<evidence type="ECO:0000256" key="6">
    <source>
        <dbReference type="ARBA" id="ARBA00022984"/>
    </source>
</evidence>
<comment type="caution">
    <text evidence="13">The sequence shown here is derived from an EMBL/GenBank/DDBJ whole genome shotgun (WGS) entry which is preliminary data.</text>
</comment>
<evidence type="ECO:0000256" key="1">
    <source>
        <dbReference type="ARBA" id="ARBA00004162"/>
    </source>
</evidence>
<dbReference type="RefSeq" id="WP_161900809.1">
    <property type="nucleotide sequence ID" value="NZ_MAEL01000002.1"/>
</dbReference>
<comment type="similarity">
    <text evidence="2">Belongs to the transpeptidase family.</text>
</comment>
<evidence type="ECO:0000256" key="8">
    <source>
        <dbReference type="ARBA" id="ARBA00023136"/>
    </source>
</evidence>
<feature type="domain" description="Penicillin-binding protein transpeptidase" evidence="11">
    <location>
        <begin position="351"/>
        <end position="690"/>
    </location>
</feature>
<evidence type="ECO:0000313" key="14">
    <source>
        <dbReference type="Proteomes" id="UP000782705"/>
    </source>
</evidence>
<evidence type="ECO:0000259" key="11">
    <source>
        <dbReference type="Pfam" id="PF00905"/>
    </source>
</evidence>
<keyword evidence="8 10" id="KW-0472">Membrane</keyword>
<evidence type="ECO:0000256" key="9">
    <source>
        <dbReference type="ARBA" id="ARBA00023316"/>
    </source>
</evidence>
<evidence type="ECO:0000256" key="10">
    <source>
        <dbReference type="SAM" id="Phobius"/>
    </source>
</evidence>
<keyword evidence="4 10" id="KW-0812">Transmembrane</keyword>
<dbReference type="InterPro" id="IPR036138">
    <property type="entry name" value="PBP_dimer_sf"/>
</dbReference>
<evidence type="ECO:0000256" key="2">
    <source>
        <dbReference type="ARBA" id="ARBA00007171"/>
    </source>
</evidence>
<keyword evidence="14" id="KW-1185">Reference proteome</keyword>
<dbReference type="InterPro" id="IPR012338">
    <property type="entry name" value="Beta-lactam/transpept-like"/>
</dbReference>
<dbReference type="EMBL" id="MAEL01000002">
    <property type="protein sequence ID" value="KAF1306194.1"/>
    <property type="molecule type" value="Genomic_DNA"/>
</dbReference>
<dbReference type="Gene3D" id="3.90.1310.10">
    <property type="entry name" value="Penicillin-binding protein 2a (Domain 2)"/>
    <property type="match status" value="1"/>
</dbReference>
<organism evidence="13 14">
    <name type="scientific">Candidatus Enterococcus willemsii</name>
    <dbReference type="NCBI Taxonomy" id="1857215"/>
    <lineage>
        <taxon>Bacteria</taxon>
        <taxon>Bacillati</taxon>
        <taxon>Bacillota</taxon>
        <taxon>Bacilli</taxon>
        <taxon>Lactobacillales</taxon>
        <taxon>Enterococcaceae</taxon>
        <taxon>Enterococcus</taxon>
    </lineage>
</organism>
<comment type="subcellular location">
    <subcellularLocation>
        <location evidence="1">Cell membrane</location>
        <topology evidence="1">Single-pass membrane protein</topology>
    </subcellularLocation>
</comment>
<dbReference type="SUPFAM" id="SSF56601">
    <property type="entry name" value="beta-lactamase/transpeptidase-like"/>
    <property type="match status" value="1"/>
</dbReference>
<gene>
    <name evidence="13" type="ORF">BAU17_10935</name>
</gene>
<feature type="transmembrane region" description="Helical" evidence="10">
    <location>
        <begin position="21"/>
        <end position="41"/>
    </location>
</feature>
<name>A0ABQ6Z320_9ENTE</name>
<dbReference type="Proteomes" id="UP000782705">
    <property type="component" value="Unassembled WGS sequence"/>
</dbReference>
<keyword evidence="9" id="KW-0961">Cell wall biogenesis/degradation</keyword>
<dbReference type="Gene3D" id="3.40.710.10">
    <property type="entry name" value="DD-peptidase/beta-lactamase superfamily"/>
    <property type="match status" value="1"/>
</dbReference>
<sequence length="700" mass="77477">MQKFKKQQNPPHNKSYRKSHVPFRLNLLFFVIFGLFVALIIQLGSLQIVNTQAMEKQLKASSVIKIQGSTPRGIIYDASGKALVENKANTAITFTRGLEMTANDLLTIAEKLNSYIHIEADDNLTERDLKDYWLADKDHLDEARERLKKVKSIDKDKSEYEQLVDTVTADEINYSGEDRKIATIFKRLNSAQQLKTVFIKNSGVTDEEVAIVAEHAKELPGVSTGMDWTREIDTKIDGLQSIIGRVSKEGLQADNAEEYLEKGYALDDRVGTSFLEKQYEEVLQGEKSQQEITLNNAGKIEKQEEVFSGEKGDNLVLSINAEFQKKVDDILKNTFENMISNGTAEYSPGIYAVAMNPNTGEILAMSGYSHDLETNKLTDNTLGVYQNAFEPGSVMKAATLTAGWENGVLKGNEVLYDQPIYLQGSTKASIFNKFGENNRNLSAVQSLELSSNSYMIQIALRLMGIDYQGQTFGMPSVTQQEEVYKKLRGAMASYGMGTKTGIDLPNEAIGYQPAVSDLSDANNDAAKILDLAFGQFDTYTTMQLAQYVATVANGGKRMEPHLVSGIYKNDKNGNLGELKEKIEPKVLNEVGLSTEEMNILQEGFYQVVHGTDGYTTGRPLLNAKMDLAAKTGTAESVIINKDGQTVDVDNLNMVSYGPANDPQIALAVMVPQVSGQQRGTPNYDATRQIMDAYYDTFMAN</sequence>
<protein>
    <submittedName>
        <fullName evidence="13">Cell division protein FtsI</fullName>
    </submittedName>
</protein>
<keyword evidence="13" id="KW-0132">Cell division</keyword>